<feature type="signal peptide" evidence="3">
    <location>
        <begin position="1"/>
        <end position="21"/>
    </location>
</feature>
<evidence type="ECO:0000256" key="3">
    <source>
        <dbReference type="SAM" id="SignalP"/>
    </source>
</evidence>
<keyword evidence="2" id="KW-0472">Membrane</keyword>
<reference evidence="4" key="1">
    <citation type="journal article" date="2023" name="BMC Genomics">
        <title>Chromosome-level genome assemblies of Cutaneotrichosporon spp. (Trichosporonales, Basidiomycota) reveal imbalanced evolution between nucleotide sequences and chromosome synteny.</title>
        <authorList>
            <person name="Kobayashi Y."/>
            <person name="Kayamori A."/>
            <person name="Aoki K."/>
            <person name="Shiwa Y."/>
            <person name="Matsutani M."/>
            <person name="Fujita N."/>
            <person name="Sugita T."/>
            <person name="Iwasaki W."/>
            <person name="Tanaka N."/>
            <person name="Takashima M."/>
        </authorList>
    </citation>
    <scope>NUCLEOTIDE SEQUENCE</scope>
    <source>
        <strain evidence="4">HIS016</strain>
    </source>
</reference>
<feature type="region of interest" description="Disordered" evidence="1">
    <location>
        <begin position="1139"/>
        <end position="1180"/>
    </location>
</feature>
<feature type="transmembrane region" description="Helical" evidence="2">
    <location>
        <begin position="112"/>
        <end position="134"/>
    </location>
</feature>
<gene>
    <name evidence="4" type="ORF">CspeluHIS016_0406270</name>
</gene>
<keyword evidence="2" id="KW-1133">Transmembrane helix</keyword>
<proteinExistence type="predicted"/>
<evidence type="ECO:0000313" key="4">
    <source>
        <dbReference type="EMBL" id="GMK57793.1"/>
    </source>
</evidence>
<organism evidence="4 5">
    <name type="scientific">Cutaneotrichosporon spelunceum</name>
    <dbReference type="NCBI Taxonomy" id="1672016"/>
    <lineage>
        <taxon>Eukaryota</taxon>
        <taxon>Fungi</taxon>
        <taxon>Dikarya</taxon>
        <taxon>Basidiomycota</taxon>
        <taxon>Agaricomycotina</taxon>
        <taxon>Tremellomycetes</taxon>
        <taxon>Trichosporonales</taxon>
        <taxon>Trichosporonaceae</taxon>
        <taxon>Cutaneotrichosporon</taxon>
    </lineage>
</organism>
<dbReference type="Proteomes" id="UP001222932">
    <property type="component" value="Unassembled WGS sequence"/>
</dbReference>
<comment type="caution">
    <text evidence="4">The sequence shown here is derived from an EMBL/GenBank/DDBJ whole genome shotgun (WGS) entry which is preliminary data.</text>
</comment>
<feature type="transmembrane region" description="Helical" evidence="2">
    <location>
        <begin position="68"/>
        <end position="91"/>
    </location>
</feature>
<dbReference type="AlphaFoldDB" id="A0AAD3TVR4"/>
<keyword evidence="5" id="KW-1185">Reference proteome</keyword>
<name>A0AAD3TVR4_9TREE</name>
<feature type="transmembrane region" description="Helical" evidence="2">
    <location>
        <begin position="370"/>
        <end position="390"/>
    </location>
</feature>
<feature type="region of interest" description="Disordered" evidence="1">
    <location>
        <begin position="657"/>
        <end position="681"/>
    </location>
</feature>
<accession>A0AAD3TVR4</accession>
<sequence>MMDPLLLLLLIPALFLAGTATHHLLPPYKLKSEHLQRAVRKLFRRDISRSAFGLPPLPSRLTVCAATFLYLCAAAATSLTTGTLYLALVLAQYPSSSGSLTVPLHLTTATAALLASTSTLPITATALAAAGVFLRLSNEPGTVRRILGSGNGRNLTHTAVARATLAATLLTGALVGGCAAIPRYAAFVILGLGGGVAVIAIGVGVAAWRGRRVDLGDKFEAAASCDGSVIGVLNASPFEPLPPHNFSTITKLSVPQSAGNSEVISTVAGLGGARTLTLVEHGAHVAVHDLSSTNVSSMEHTSTTNLTTAEHNSTSNLTSHAMPSTVDVSPPRTTSSPWWPNEMGDMNDTEWQAVEPPPLSEGWRRTDSMCGLLGIGGLVLCFGLTVPLLVLGVHTATLTTFTVAIALPGPALAAATFFTRHMPTTTRMPLPSAAGVASTAIGLEWDRDSGYRTIDFTRIDYGQLRWSAPQSGRYGSGPSARTSEPRNLTPVSPFTPIVLNQPEHLAMVIPKACTPKARKYSFRRRQLLKPNPQIAPAPKIRDKLGRLRGGVMSICAEHVRDGSMSGDEAAFVSMEKAEIRSAVRLTTRCPSFVDLSAPQRLMFRESIQAAIVERLTRRDADASYRVESYCDASSSPGRRGEIMRILRAELEIDEAQPRISSSSFDPARASTPLGYRPKGSTTTNIDLDLSVDWDEMGLPPNPPLPASYCGLAFAPHSISHAPSTKLDGEEMARESHEADASIVRSAGWIHALMEGWTPLKAGQSGKSTLPSIDEHLSRPRSWSPSSMQTPSSIGRIPIQSAARPISYLPSLPMVAPPEPLPAVLTRPISSPVGTSPLSPWTAGVYSHTTPRRVDPVLTPAPQWAEITCPEPATYTYRVRSTPHRAEVTKAFGAIATVSRAESCTPDTTRSTLHQSCTPDTTRSALRSLALVERAKHRDSLKDSVGGASASASRLSATEPSSCTDSHADTSGWTEGSSRFADADDSEASPPSPAKPTTTATFARHLVSSKGVTLPECVSAALDTRHEKALPVTRAYSPLTSGPYEATLASLREYSFPTSSQLGSDRPVGGAILRARGSRGVTVVFSQSANESSRSDCTKNLSGMVSSKTSTEALADRTNCSDYDSSKTSAMSKLSVNVSRSSVNVSKSSVPRGKENGSGVRTGRGRTVRGPEGMRALAPRI</sequence>
<feature type="region of interest" description="Disordered" evidence="1">
    <location>
        <begin position="294"/>
        <end position="334"/>
    </location>
</feature>
<protein>
    <submittedName>
        <fullName evidence="4">Uncharacterized protein</fullName>
    </submittedName>
</protein>
<evidence type="ECO:0000256" key="2">
    <source>
        <dbReference type="SAM" id="Phobius"/>
    </source>
</evidence>
<feature type="compositionally biased region" description="Polar residues" evidence="1">
    <location>
        <begin position="294"/>
        <end position="322"/>
    </location>
</feature>
<evidence type="ECO:0000313" key="5">
    <source>
        <dbReference type="Proteomes" id="UP001222932"/>
    </source>
</evidence>
<feature type="region of interest" description="Disordered" evidence="1">
    <location>
        <begin position="470"/>
        <end position="489"/>
    </location>
</feature>
<feature type="chain" id="PRO_5042055194" evidence="3">
    <location>
        <begin position="22"/>
        <end position="1180"/>
    </location>
</feature>
<evidence type="ECO:0000256" key="1">
    <source>
        <dbReference type="SAM" id="MobiDB-lite"/>
    </source>
</evidence>
<reference evidence="4" key="2">
    <citation type="submission" date="2023-06" db="EMBL/GenBank/DDBJ databases">
        <authorList>
            <person name="Kobayashi Y."/>
            <person name="Kayamori A."/>
            <person name="Aoki K."/>
            <person name="Shiwa Y."/>
            <person name="Fujita N."/>
            <person name="Sugita T."/>
            <person name="Iwasaki W."/>
            <person name="Tanaka N."/>
            <person name="Takashima M."/>
        </authorList>
    </citation>
    <scope>NUCLEOTIDE SEQUENCE</scope>
    <source>
        <strain evidence="4">HIS016</strain>
    </source>
</reference>
<feature type="transmembrane region" description="Helical" evidence="2">
    <location>
        <begin position="184"/>
        <end position="208"/>
    </location>
</feature>
<feature type="compositionally biased region" description="Polar residues" evidence="1">
    <location>
        <begin position="479"/>
        <end position="489"/>
    </location>
</feature>
<feature type="region of interest" description="Disordered" evidence="1">
    <location>
        <begin position="900"/>
        <end position="921"/>
    </location>
</feature>
<keyword evidence="3" id="KW-0732">Signal</keyword>
<dbReference type="EMBL" id="BTCM01000004">
    <property type="protein sequence ID" value="GMK57793.1"/>
    <property type="molecule type" value="Genomic_DNA"/>
</dbReference>
<feature type="compositionally biased region" description="Polar residues" evidence="1">
    <location>
        <begin position="957"/>
        <end position="976"/>
    </location>
</feature>
<keyword evidence="2" id="KW-0812">Transmembrane</keyword>
<feature type="compositionally biased region" description="Low complexity" evidence="1">
    <location>
        <begin position="947"/>
        <end position="956"/>
    </location>
</feature>
<feature type="region of interest" description="Disordered" evidence="1">
    <location>
        <begin position="935"/>
        <end position="997"/>
    </location>
</feature>
<feature type="compositionally biased region" description="Low complexity" evidence="1">
    <location>
        <begin position="1139"/>
        <end position="1149"/>
    </location>
</feature>